<reference evidence="1 2" key="1">
    <citation type="submission" date="2014-01" db="EMBL/GenBank/DDBJ databases">
        <authorList>
            <person name="Dobos K."/>
            <person name="Lenaerts A."/>
            <person name="Ordway D."/>
            <person name="DeGroote M.A."/>
            <person name="Parker T."/>
            <person name="Sizemore C."/>
            <person name="Tallon L.J."/>
            <person name="Sadzewicz L.K."/>
            <person name="Sengamalay N."/>
            <person name="Fraser C.M."/>
            <person name="Hine E."/>
            <person name="Shefchek K.A."/>
            <person name="Das S.P."/>
            <person name="Tettelin H."/>
        </authorList>
    </citation>
    <scope>NUCLEOTIDE SEQUENCE [LARGE SCALE GENOMIC DNA]</scope>
    <source>
        <strain evidence="1 2">Harvey</strain>
    </source>
</reference>
<evidence type="ECO:0000313" key="2">
    <source>
        <dbReference type="Proteomes" id="UP000020681"/>
    </source>
</evidence>
<protein>
    <submittedName>
        <fullName evidence="1">Uncharacterized protein</fullName>
    </submittedName>
</protein>
<comment type="caution">
    <text evidence="1">The sequence shown here is derived from an EMBL/GenBank/DDBJ whole genome shotgun (WGS) entry which is preliminary data.</text>
</comment>
<keyword evidence="2" id="KW-1185">Reference proteome</keyword>
<proteinExistence type="predicted"/>
<sequence>MISSRKLLWKLLRDQCRMGDRSQRVDGAGPVTVDAVVVELKWRYWILVLSC</sequence>
<accession>A0ABP3A9A0</accession>
<name>A0ABP3A9A0_MYCUL</name>
<dbReference type="Proteomes" id="UP000020681">
    <property type="component" value="Unassembled WGS sequence"/>
</dbReference>
<organism evidence="1 2">
    <name type="scientific">Mycobacterium ulcerans str. Harvey</name>
    <dbReference type="NCBI Taxonomy" id="1299332"/>
    <lineage>
        <taxon>Bacteria</taxon>
        <taxon>Bacillati</taxon>
        <taxon>Actinomycetota</taxon>
        <taxon>Actinomycetes</taxon>
        <taxon>Mycobacteriales</taxon>
        <taxon>Mycobacteriaceae</taxon>
        <taxon>Mycobacterium</taxon>
        <taxon>Mycobacterium ulcerans group</taxon>
    </lineage>
</organism>
<evidence type="ECO:0000313" key="1">
    <source>
        <dbReference type="EMBL" id="EUA87868.1"/>
    </source>
</evidence>
<dbReference type="EMBL" id="JAOL01000153">
    <property type="protein sequence ID" value="EUA87868.1"/>
    <property type="molecule type" value="Genomic_DNA"/>
</dbReference>
<gene>
    <name evidence="1" type="ORF">I551_5678</name>
</gene>